<evidence type="ECO:0000256" key="1">
    <source>
        <dbReference type="ARBA" id="ARBA00023236"/>
    </source>
</evidence>
<dbReference type="EMBL" id="JBHSPA010000052">
    <property type="protein sequence ID" value="MFC5830263.1"/>
    <property type="molecule type" value="Genomic_DNA"/>
</dbReference>
<feature type="domain" description="ATPase AAA-type core" evidence="2">
    <location>
        <begin position="44"/>
        <end position="84"/>
    </location>
</feature>
<sequence>MGRRTAVQGARAVGLGKGDGGVLTRIEIDGFKSFLDFELDVPPFLALVGPNSSGKSNLLDALAFVRGAILSDGGATSHDPLRHDPLLNARRGKPQELFHKPAGSTPVNEFTIRVAARNGHEEMTAEVEADRELGDWHVDRVDAGRLWRREVSSWHFHMPDPAVMRQPVSRLDRRPLAEDAANLAGVLGRMADTGELDDLMVDLSALVPDVTGVRPLFDERSEEWSFDLLIDHEPVPCRLASDGTLRVLALLAALYDQSSSGLLMVEEIENGLHPSRLGELLERVVQRVGVKEDSWRQVILTTHSPVAVSTLYATAPDALVFLDSVWRTGGGNPRSRVTIPKPVRPAGEPGTFVSPRQVRNYLSTVGRAP</sequence>
<accession>A0ABW1CXC7</accession>
<dbReference type="InterPro" id="IPR027417">
    <property type="entry name" value="P-loop_NTPase"/>
</dbReference>
<dbReference type="Proteomes" id="UP001596058">
    <property type="component" value="Unassembled WGS sequence"/>
</dbReference>
<evidence type="ECO:0000313" key="4">
    <source>
        <dbReference type="Proteomes" id="UP001596058"/>
    </source>
</evidence>
<evidence type="ECO:0000259" key="2">
    <source>
        <dbReference type="Pfam" id="PF13304"/>
    </source>
</evidence>
<dbReference type="RefSeq" id="WP_379519747.1">
    <property type="nucleotide sequence ID" value="NZ_JBHSPA010000052.1"/>
</dbReference>
<name>A0ABW1CXC7_9ACTN</name>
<dbReference type="PANTHER" id="PTHR32182:SF22">
    <property type="entry name" value="ATP-DEPENDENT ENDONUCLEASE, OLD FAMILY-RELATED"/>
    <property type="match status" value="1"/>
</dbReference>
<keyword evidence="1" id="KW-0742">SOS response</keyword>
<dbReference type="Gene3D" id="3.40.50.300">
    <property type="entry name" value="P-loop containing nucleotide triphosphate hydrolases"/>
    <property type="match status" value="2"/>
</dbReference>
<dbReference type="PANTHER" id="PTHR32182">
    <property type="entry name" value="DNA REPLICATION AND REPAIR PROTEIN RECF"/>
    <property type="match status" value="1"/>
</dbReference>
<reference evidence="4" key="1">
    <citation type="journal article" date="2019" name="Int. J. Syst. Evol. Microbiol.">
        <title>The Global Catalogue of Microorganisms (GCM) 10K type strain sequencing project: providing services to taxonomists for standard genome sequencing and annotation.</title>
        <authorList>
            <consortium name="The Broad Institute Genomics Platform"/>
            <consortium name="The Broad Institute Genome Sequencing Center for Infectious Disease"/>
            <person name="Wu L."/>
            <person name="Ma J."/>
        </authorList>
    </citation>
    <scope>NUCLEOTIDE SEQUENCE [LARGE SCALE GENOMIC DNA]</scope>
    <source>
        <strain evidence="4">CCUG 53903</strain>
    </source>
</reference>
<gene>
    <name evidence="3" type="ORF">ACFPZ3_40955</name>
</gene>
<evidence type="ECO:0000313" key="3">
    <source>
        <dbReference type="EMBL" id="MFC5830263.1"/>
    </source>
</evidence>
<dbReference type="SUPFAM" id="SSF52540">
    <property type="entry name" value="P-loop containing nucleoside triphosphate hydrolases"/>
    <property type="match status" value="1"/>
</dbReference>
<organism evidence="3 4">
    <name type="scientific">Nonomuraea insulae</name>
    <dbReference type="NCBI Taxonomy" id="1616787"/>
    <lineage>
        <taxon>Bacteria</taxon>
        <taxon>Bacillati</taxon>
        <taxon>Actinomycetota</taxon>
        <taxon>Actinomycetes</taxon>
        <taxon>Streptosporangiales</taxon>
        <taxon>Streptosporangiaceae</taxon>
        <taxon>Nonomuraea</taxon>
    </lineage>
</organism>
<proteinExistence type="predicted"/>
<keyword evidence="4" id="KW-1185">Reference proteome</keyword>
<protein>
    <submittedName>
        <fullName evidence="3">AAA family ATPase</fullName>
    </submittedName>
</protein>
<feature type="domain" description="ATPase AAA-type core" evidence="2">
    <location>
        <begin position="233"/>
        <end position="308"/>
    </location>
</feature>
<dbReference type="Pfam" id="PF13304">
    <property type="entry name" value="AAA_21"/>
    <property type="match status" value="2"/>
</dbReference>
<keyword evidence="1" id="KW-0227">DNA damage</keyword>
<comment type="caution">
    <text evidence="3">The sequence shown here is derived from an EMBL/GenBank/DDBJ whole genome shotgun (WGS) entry which is preliminary data.</text>
</comment>
<dbReference type="InterPro" id="IPR003959">
    <property type="entry name" value="ATPase_AAA_core"/>
</dbReference>